<dbReference type="RefSeq" id="WP_343914632.1">
    <property type="nucleotide sequence ID" value="NZ_BAAAGE010000007.1"/>
</dbReference>
<feature type="transmembrane region" description="Helical" evidence="1">
    <location>
        <begin position="21"/>
        <end position="42"/>
    </location>
</feature>
<dbReference type="Pfam" id="PF19578">
    <property type="entry name" value="DUF6090"/>
    <property type="match status" value="1"/>
</dbReference>
<dbReference type="Proteomes" id="UP001501758">
    <property type="component" value="Unassembled WGS sequence"/>
</dbReference>
<organism evidence="2 3">
    <name type="scientific">Aquimarina litoralis</name>
    <dbReference type="NCBI Taxonomy" id="584605"/>
    <lineage>
        <taxon>Bacteria</taxon>
        <taxon>Pseudomonadati</taxon>
        <taxon>Bacteroidota</taxon>
        <taxon>Flavobacteriia</taxon>
        <taxon>Flavobacteriales</taxon>
        <taxon>Flavobacteriaceae</taxon>
        <taxon>Aquimarina</taxon>
    </lineage>
</organism>
<accession>A0ABP3UGV1</accession>
<keyword evidence="1" id="KW-0472">Membrane</keyword>
<evidence type="ECO:0000313" key="3">
    <source>
        <dbReference type="Proteomes" id="UP001501758"/>
    </source>
</evidence>
<keyword evidence="1" id="KW-0812">Transmembrane</keyword>
<evidence type="ECO:0000256" key="1">
    <source>
        <dbReference type="SAM" id="Phobius"/>
    </source>
</evidence>
<comment type="caution">
    <text evidence="2">The sequence shown here is derived from an EMBL/GenBank/DDBJ whole genome shotgun (WGS) entry which is preliminary data.</text>
</comment>
<dbReference type="InterPro" id="IPR045749">
    <property type="entry name" value="DUF6090"/>
</dbReference>
<reference evidence="3" key="1">
    <citation type="journal article" date="2019" name="Int. J. Syst. Evol. Microbiol.">
        <title>The Global Catalogue of Microorganisms (GCM) 10K type strain sequencing project: providing services to taxonomists for standard genome sequencing and annotation.</title>
        <authorList>
            <consortium name="The Broad Institute Genomics Platform"/>
            <consortium name="The Broad Institute Genome Sequencing Center for Infectious Disease"/>
            <person name="Wu L."/>
            <person name="Ma J."/>
        </authorList>
    </citation>
    <scope>NUCLEOTIDE SEQUENCE [LARGE SCALE GENOMIC DNA]</scope>
    <source>
        <strain evidence="3">JCM 15974</strain>
    </source>
</reference>
<name>A0ABP3UGV1_9FLAO</name>
<protein>
    <submittedName>
        <fullName evidence="2">Uncharacterized protein</fullName>
    </submittedName>
</protein>
<proteinExistence type="predicted"/>
<keyword evidence="3" id="KW-1185">Reference proteome</keyword>
<keyword evidence="1" id="KW-1133">Transmembrane helix</keyword>
<dbReference type="EMBL" id="BAAAGE010000007">
    <property type="protein sequence ID" value="GAA0732815.1"/>
    <property type="molecule type" value="Genomic_DNA"/>
</dbReference>
<evidence type="ECO:0000313" key="2">
    <source>
        <dbReference type="EMBL" id="GAA0732815.1"/>
    </source>
</evidence>
<sequence>MRNVFNKQQTKEKKESNFFIYAIREIILVVLGILIAVSINNWNENRKQNNELNQLLLKVKEDLKNDVGKIDNIFNHYENIKPVFEKVLKSEYTQEDYIKNPNIAFLIFGYPELAINQRGISQLENFRGEISQEKEELVQKLILFYKEQLWEIQVDDELRSKDYKDNFNYWKNNTEWWLDYVQLKINNEFIEYAINSKDYKNRVATADFFAYKVYLPELEKFKQRGLELINEIEVIKQ</sequence>
<gene>
    <name evidence="2" type="ORF">GCM10009430_46340</name>
</gene>